<dbReference type="PANTHER" id="PTHR47046">
    <property type="entry name" value="SUCCINATE DEHYDROGENASE ASSEMBLY FACTOR 1, MITOCHONDRIAL"/>
    <property type="match status" value="1"/>
</dbReference>
<name>C1C197_CALCM</name>
<dbReference type="EMBL" id="BT080626">
    <property type="protein sequence ID" value="ACO15050.1"/>
    <property type="molecule type" value="mRNA"/>
</dbReference>
<evidence type="ECO:0000313" key="6">
    <source>
        <dbReference type="EMBL" id="ACO15050.1"/>
    </source>
</evidence>
<comment type="subcellular location">
    <subcellularLocation>
        <location evidence="1">Mitochondrion matrix</location>
    </subcellularLocation>
</comment>
<feature type="domain" description="Complex 1 LYR protein" evidence="5">
    <location>
        <begin position="9"/>
        <end position="62"/>
    </location>
</feature>
<dbReference type="InterPro" id="IPR008011">
    <property type="entry name" value="Complex1_LYR_dom"/>
</dbReference>
<proteinExistence type="evidence at transcript level"/>
<reference evidence="6" key="1">
    <citation type="submission" date="2009-03" db="EMBL/GenBank/DDBJ databases">
        <title>Caligus clemensi ESTs and full-length cDNAs.</title>
        <authorList>
            <person name="Yasuike M."/>
            <person name="von Schalburg K."/>
            <person name="Cooper G."/>
            <person name="Leong J."/>
            <person name="Jones S.R.M."/>
            <person name="Koop B.F."/>
        </authorList>
    </citation>
    <scope>NUCLEOTIDE SEQUENCE</scope>
    <source>
        <tissue evidence="6">Whole</tissue>
    </source>
</reference>
<sequence length="80" mass="9187">MPRSKIQSQVLSLYKQCLRSGEGKIGVQDSVRQVFKKNKSIPKTDTIYIEYLLRGGQRKLKMIQDPHVSSVGYFVDKVDK</sequence>
<evidence type="ECO:0000256" key="2">
    <source>
        <dbReference type="ARBA" id="ARBA00023128"/>
    </source>
</evidence>
<evidence type="ECO:0000259" key="5">
    <source>
        <dbReference type="Pfam" id="PF05347"/>
    </source>
</evidence>
<keyword evidence="3" id="KW-0143">Chaperone</keyword>
<gene>
    <name evidence="6" type="primary">LYRM8</name>
</gene>
<keyword evidence="2" id="KW-0496">Mitochondrion</keyword>
<evidence type="ECO:0000256" key="4">
    <source>
        <dbReference type="ARBA" id="ARBA00025715"/>
    </source>
</evidence>
<dbReference type="CDD" id="cd20268">
    <property type="entry name" value="Complex1_LYR_SDHAF1_LYRM8"/>
    <property type="match status" value="1"/>
</dbReference>
<dbReference type="InterPro" id="IPR052687">
    <property type="entry name" value="SDHAF1"/>
</dbReference>
<dbReference type="GO" id="GO:0034553">
    <property type="term" value="P:mitochondrial respiratory chain complex II assembly"/>
    <property type="evidence" value="ECO:0007669"/>
    <property type="project" value="InterPro"/>
</dbReference>
<dbReference type="AlphaFoldDB" id="C1C197"/>
<protein>
    <submittedName>
        <fullName evidence="6">LYR motif-containing protein ENSP00000368165 homolog</fullName>
    </submittedName>
</protein>
<evidence type="ECO:0000256" key="3">
    <source>
        <dbReference type="ARBA" id="ARBA00023186"/>
    </source>
</evidence>
<dbReference type="GO" id="GO:0005759">
    <property type="term" value="C:mitochondrial matrix"/>
    <property type="evidence" value="ECO:0007669"/>
    <property type="project" value="UniProtKB-SubCell"/>
</dbReference>
<dbReference type="PANTHER" id="PTHR47046:SF1">
    <property type="entry name" value="SUCCINATE DEHYDROGENASE ASSEMBLY FACTOR 1, MITOCHONDRIAL"/>
    <property type="match status" value="1"/>
</dbReference>
<dbReference type="Pfam" id="PF05347">
    <property type="entry name" value="Complex1_LYR"/>
    <property type="match status" value="1"/>
</dbReference>
<organism evidence="6">
    <name type="scientific">Caligus clemensi</name>
    <name type="common">Sea louse</name>
    <dbReference type="NCBI Taxonomy" id="344056"/>
    <lineage>
        <taxon>Eukaryota</taxon>
        <taxon>Metazoa</taxon>
        <taxon>Ecdysozoa</taxon>
        <taxon>Arthropoda</taxon>
        <taxon>Crustacea</taxon>
        <taxon>Multicrustacea</taxon>
        <taxon>Hexanauplia</taxon>
        <taxon>Copepoda</taxon>
        <taxon>Siphonostomatoida</taxon>
        <taxon>Caligidae</taxon>
        <taxon>Caligus</taxon>
    </lineage>
</organism>
<comment type="similarity">
    <text evidence="4">Belongs to the complex I LYR family. SDHAF1 subfamily.</text>
</comment>
<accession>C1C197</accession>
<dbReference type="InterPro" id="IPR045295">
    <property type="entry name" value="Complex1_LYR_SDHAF1_LYRM8"/>
</dbReference>
<evidence type="ECO:0000256" key="1">
    <source>
        <dbReference type="ARBA" id="ARBA00004305"/>
    </source>
</evidence>